<comment type="caution">
    <text evidence="2">The sequence shown here is derived from an EMBL/GenBank/DDBJ whole genome shotgun (WGS) entry which is preliminary data.</text>
</comment>
<name>A0A553MLX0_9TELE</name>
<dbReference type="InterPro" id="IPR037901">
    <property type="entry name" value="HS1BP3_PX"/>
</dbReference>
<dbReference type="InterPro" id="IPR039701">
    <property type="entry name" value="HS1BP3"/>
</dbReference>
<dbReference type="PANTHER" id="PTHR14431:SF1">
    <property type="entry name" value="HCLS1-BINDING PROTEIN 3"/>
    <property type="match status" value="1"/>
</dbReference>
<evidence type="ECO:0000313" key="2">
    <source>
        <dbReference type="EMBL" id="TRY54172.1"/>
    </source>
</evidence>
<dbReference type="CDD" id="cd06868">
    <property type="entry name" value="PX_HS1BP3"/>
    <property type="match status" value="1"/>
</dbReference>
<sequence length="355" mass="40318">MSDGLITNRFLRNEATGIDLHVPVYQEIRGPAMTGHVEYQIVVVTRLSSFKSTKHKTEDILQFAVPKTYSEIEKIYCSIKTKYPSINLPSMPRKALFVSETDLCKRRVAFDELFKFLSKDPTLANCPELLKFLGANTLSVDVNCTNKPQHFNKDTEDGLDFFENHETSNLTMTVKVSEQSGDLLQPSDEEEFLDPLGNERLKKSSEARKVISVENRVLKPKPMTLFVDDTDLFVPVAKGDMVLFESMDSQSINPTLASTTNKVKSAEPKLEEDFDELFRVEVELDKLLSVSKTKGIPDKAVRPKPKVKAKPVALQNADLRRPEAMNQMDILQYIQKNDKAVCEDLELFPDEYFLK</sequence>
<gene>
    <name evidence="2" type="ORF">DNTS_030447</name>
</gene>
<dbReference type="InterPro" id="IPR036871">
    <property type="entry name" value="PX_dom_sf"/>
</dbReference>
<keyword evidence="3" id="KW-1185">Reference proteome</keyword>
<dbReference type="InterPro" id="IPR001683">
    <property type="entry name" value="PX_dom"/>
</dbReference>
<dbReference type="EMBL" id="SRMA01027358">
    <property type="protein sequence ID" value="TRY54172.1"/>
    <property type="molecule type" value="Genomic_DNA"/>
</dbReference>
<dbReference type="Gene3D" id="3.30.1520.10">
    <property type="entry name" value="Phox-like domain"/>
    <property type="match status" value="1"/>
</dbReference>
<protein>
    <recommendedName>
        <fullName evidence="1">PX domain-containing protein</fullName>
    </recommendedName>
</protein>
<evidence type="ECO:0000313" key="3">
    <source>
        <dbReference type="Proteomes" id="UP000316079"/>
    </source>
</evidence>
<dbReference type="PROSITE" id="PS50195">
    <property type="entry name" value="PX"/>
    <property type="match status" value="1"/>
</dbReference>
<organism evidence="2 3">
    <name type="scientific">Danionella cerebrum</name>
    <dbReference type="NCBI Taxonomy" id="2873325"/>
    <lineage>
        <taxon>Eukaryota</taxon>
        <taxon>Metazoa</taxon>
        <taxon>Chordata</taxon>
        <taxon>Craniata</taxon>
        <taxon>Vertebrata</taxon>
        <taxon>Euteleostomi</taxon>
        <taxon>Actinopterygii</taxon>
        <taxon>Neopterygii</taxon>
        <taxon>Teleostei</taxon>
        <taxon>Ostariophysi</taxon>
        <taxon>Cypriniformes</taxon>
        <taxon>Danionidae</taxon>
        <taxon>Danioninae</taxon>
        <taxon>Danionella</taxon>
    </lineage>
</organism>
<dbReference type="Proteomes" id="UP000316079">
    <property type="component" value="Unassembled WGS sequence"/>
</dbReference>
<reference evidence="2 3" key="1">
    <citation type="journal article" date="2019" name="Sci. Data">
        <title>Hybrid genome assembly and annotation of Danionella translucida.</title>
        <authorList>
            <person name="Kadobianskyi M."/>
            <person name="Schulze L."/>
            <person name="Schuelke M."/>
            <person name="Judkewitz B."/>
        </authorList>
    </citation>
    <scope>NUCLEOTIDE SEQUENCE [LARGE SCALE GENOMIC DNA]</scope>
    <source>
        <strain evidence="2 3">Bolton</strain>
    </source>
</reference>
<evidence type="ECO:0000259" key="1">
    <source>
        <dbReference type="PROSITE" id="PS50195"/>
    </source>
</evidence>
<proteinExistence type="predicted"/>
<dbReference type="STRING" id="623744.A0A553MLX0"/>
<dbReference type="AlphaFoldDB" id="A0A553MLX0"/>
<dbReference type="OrthoDB" id="10254720at2759"/>
<dbReference type="GO" id="GO:0035091">
    <property type="term" value="F:phosphatidylinositol binding"/>
    <property type="evidence" value="ECO:0007669"/>
    <property type="project" value="InterPro"/>
</dbReference>
<feature type="domain" description="PX" evidence="1">
    <location>
        <begin position="17"/>
        <end position="140"/>
    </location>
</feature>
<dbReference type="PANTHER" id="PTHR14431">
    <property type="entry name" value="HCLS1-BINDING PROTEIN 3"/>
    <property type="match status" value="1"/>
</dbReference>
<accession>A0A553MLX0</accession>
<dbReference type="Pfam" id="PF00787">
    <property type="entry name" value="PX"/>
    <property type="match status" value="1"/>
</dbReference>
<dbReference type="SUPFAM" id="SSF64268">
    <property type="entry name" value="PX domain"/>
    <property type="match status" value="1"/>
</dbReference>
<dbReference type="SMART" id="SM00312">
    <property type="entry name" value="PX"/>
    <property type="match status" value="1"/>
</dbReference>